<reference evidence="6" key="1">
    <citation type="submission" date="2019-12" db="EMBL/GenBank/DDBJ databases">
        <title>High-Quality draft genome sequences of three cyanobacteria isolated from the limestone walls of the Old Cathedral of Coimbra.</title>
        <authorList>
            <person name="Tiago I."/>
            <person name="Soares F."/>
            <person name="Portugal A."/>
        </authorList>
    </citation>
    <scope>NUCLEOTIDE SEQUENCE</scope>
    <source>
        <strain evidence="6">A</strain>
    </source>
</reference>
<evidence type="ECO:0000313" key="6">
    <source>
        <dbReference type="EMBL" id="NDJ18408.1"/>
    </source>
</evidence>
<evidence type="ECO:0000256" key="4">
    <source>
        <dbReference type="ARBA" id="ARBA00022989"/>
    </source>
</evidence>
<dbReference type="RefSeq" id="WP_162423925.1">
    <property type="nucleotide sequence ID" value="NZ_WVIE01000015.1"/>
</dbReference>
<evidence type="ECO:0000256" key="3">
    <source>
        <dbReference type="ARBA" id="ARBA00022692"/>
    </source>
</evidence>
<keyword evidence="7" id="KW-1185">Reference proteome</keyword>
<protein>
    <submittedName>
        <fullName evidence="6">LPS export ABC transporter periplasmic protein LptC</fullName>
    </submittedName>
</protein>
<name>A0A8J8CIX8_9CYAN</name>
<evidence type="ECO:0000256" key="5">
    <source>
        <dbReference type="ARBA" id="ARBA00023136"/>
    </source>
</evidence>
<evidence type="ECO:0000313" key="7">
    <source>
        <dbReference type="Proteomes" id="UP000646053"/>
    </source>
</evidence>
<dbReference type="Proteomes" id="UP000646053">
    <property type="component" value="Unassembled WGS sequence"/>
</dbReference>
<dbReference type="GO" id="GO:0017089">
    <property type="term" value="F:glycolipid transfer activity"/>
    <property type="evidence" value="ECO:0007669"/>
    <property type="project" value="TreeGrafter"/>
</dbReference>
<keyword evidence="5" id="KW-0472">Membrane</keyword>
<proteinExistence type="predicted"/>
<keyword evidence="4" id="KW-1133">Transmembrane helix</keyword>
<dbReference type="PANTHER" id="PTHR37481">
    <property type="entry name" value="LIPOPOLYSACCHARIDE EXPORT SYSTEM PROTEIN LPTC"/>
    <property type="match status" value="1"/>
</dbReference>
<dbReference type="PANTHER" id="PTHR37481:SF1">
    <property type="entry name" value="LIPOPOLYSACCHARIDE EXPORT SYSTEM PROTEIN LPTC"/>
    <property type="match status" value="1"/>
</dbReference>
<keyword evidence="2" id="KW-0997">Cell inner membrane</keyword>
<evidence type="ECO:0000256" key="1">
    <source>
        <dbReference type="ARBA" id="ARBA00022475"/>
    </source>
</evidence>
<organism evidence="6 7">
    <name type="scientific">Myxacorys almedinensis A</name>
    <dbReference type="NCBI Taxonomy" id="2690445"/>
    <lineage>
        <taxon>Bacteria</taxon>
        <taxon>Bacillati</taxon>
        <taxon>Cyanobacteriota</taxon>
        <taxon>Cyanophyceae</taxon>
        <taxon>Leptolyngbyales</taxon>
        <taxon>Leptolyngbyaceae</taxon>
        <taxon>Myxacorys</taxon>
        <taxon>Myxacorys almedinensis</taxon>
    </lineage>
</organism>
<dbReference type="InterPro" id="IPR026265">
    <property type="entry name" value="LptC"/>
</dbReference>
<dbReference type="EMBL" id="WVIE01000015">
    <property type="protein sequence ID" value="NDJ18408.1"/>
    <property type="molecule type" value="Genomic_DNA"/>
</dbReference>
<dbReference type="AlphaFoldDB" id="A0A8J8CIX8"/>
<dbReference type="GO" id="GO:0030288">
    <property type="term" value="C:outer membrane-bounded periplasmic space"/>
    <property type="evidence" value="ECO:0007669"/>
    <property type="project" value="TreeGrafter"/>
</dbReference>
<keyword evidence="3" id="KW-0812">Transmembrane</keyword>
<evidence type="ECO:0000256" key="2">
    <source>
        <dbReference type="ARBA" id="ARBA00022519"/>
    </source>
</evidence>
<dbReference type="InterPro" id="IPR052363">
    <property type="entry name" value="LPS_export_LptC"/>
</dbReference>
<dbReference type="GO" id="GO:0015221">
    <property type="term" value="F:lipopolysaccharide transmembrane transporter activity"/>
    <property type="evidence" value="ECO:0007669"/>
    <property type="project" value="InterPro"/>
</dbReference>
<dbReference type="GO" id="GO:0005886">
    <property type="term" value="C:plasma membrane"/>
    <property type="evidence" value="ECO:0007669"/>
    <property type="project" value="InterPro"/>
</dbReference>
<comment type="caution">
    <text evidence="6">The sequence shown here is derived from an EMBL/GenBank/DDBJ whole genome shotgun (WGS) entry which is preliminary data.</text>
</comment>
<dbReference type="Pfam" id="PF06835">
    <property type="entry name" value="LptC"/>
    <property type="match status" value="2"/>
</dbReference>
<dbReference type="Gene3D" id="2.60.450.10">
    <property type="entry name" value="Lipopolysaccharide (LPS) transport protein A like domain"/>
    <property type="match status" value="3"/>
</dbReference>
<dbReference type="InterPro" id="IPR010664">
    <property type="entry name" value="LipoPS_assembly_LptC-rel"/>
</dbReference>
<gene>
    <name evidence="6" type="primary">lptC</name>
    <name evidence="6" type="ORF">GS601_14080</name>
</gene>
<sequence length="385" mass="42396">MSRTIASKGLALNLLLVTLWVGTGACARPNRSAEKFAQDTEAAQTFDSNLTFNNVTLQEADEKGQLWWKVKAKQATYSEDKRNAVVVEPKGELYQDGKPIYTIEAQKSEIQQDGKSIVLKGAITATAIKDGSVFKGNEIEWRPTENVMFIRDQFTGTHKQMQIAAKQGRFLTREDKVDISGSIVATLNDPQMKLQTEHLIWDTKQENIVGDRPIQLERYQNKVVSDRGGANAGDVDLKTKIVTLRGDAKITANGSNLNISGNLLTWNIDAQTLNAPQPVTIVNPVQQTTITANAGSFDLQQNVARLEGNVRGNGEKNQSQLTANQVTWFLDTQQFQAEGNVNYNQQNPPFKIAGPKASGKLDDQQVAVSGNSSSRVELEIVPQVR</sequence>
<keyword evidence="1" id="KW-1003">Cell membrane</keyword>
<dbReference type="NCBIfam" id="TIGR04409">
    <property type="entry name" value="LptC_YrbK"/>
    <property type="match status" value="1"/>
</dbReference>
<accession>A0A8J8CIX8</accession>
<dbReference type="PROSITE" id="PS51257">
    <property type="entry name" value="PROKAR_LIPOPROTEIN"/>
    <property type="match status" value="1"/>
</dbReference>